<feature type="chain" id="PRO_5037262679" evidence="1">
    <location>
        <begin position="25"/>
        <end position="419"/>
    </location>
</feature>
<dbReference type="CDD" id="cd00198">
    <property type="entry name" value="vWFA"/>
    <property type="match status" value="1"/>
</dbReference>
<reference evidence="3" key="1">
    <citation type="submission" date="2020-05" db="EMBL/GenBank/DDBJ databases">
        <authorList>
            <person name="Zeng H."/>
            <person name="Chan Y.K."/>
            <person name="Watt R.M."/>
        </authorList>
    </citation>
    <scope>NUCLEOTIDE SEQUENCE</scope>
    <source>
        <strain evidence="3">ATCC 700773</strain>
    </source>
</reference>
<dbReference type="InterPro" id="IPR036465">
    <property type="entry name" value="vWFA_dom_sf"/>
</dbReference>
<dbReference type="InterPro" id="IPR052969">
    <property type="entry name" value="Thr-specific_kinase-like"/>
</dbReference>
<dbReference type="Proteomes" id="UP000671995">
    <property type="component" value="Chromosome"/>
</dbReference>
<evidence type="ECO:0000259" key="2">
    <source>
        <dbReference type="PROSITE" id="PS50234"/>
    </source>
</evidence>
<evidence type="ECO:0000256" key="1">
    <source>
        <dbReference type="SAM" id="SignalP"/>
    </source>
</evidence>
<dbReference type="GO" id="GO:0004674">
    <property type="term" value="F:protein serine/threonine kinase activity"/>
    <property type="evidence" value="ECO:0007669"/>
    <property type="project" value="TreeGrafter"/>
</dbReference>
<organism evidence="3 4">
    <name type="scientific">Treponema parvum</name>
    <dbReference type="NCBI Taxonomy" id="138851"/>
    <lineage>
        <taxon>Bacteria</taxon>
        <taxon>Pseudomonadati</taxon>
        <taxon>Spirochaetota</taxon>
        <taxon>Spirochaetia</taxon>
        <taxon>Spirochaetales</taxon>
        <taxon>Treponemataceae</taxon>
        <taxon>Treponema</taxon>
    </lineage>
</organism>
<dbReference type="SUPFAM" id="SSF53300">
    <property type="entry name" value="vWA-like"/>
    <property type="match status" value="1"/>
</dbReference>
<feature type="signal peptide" evidence="1">
    <location>
        <begin position="1"/>
        <end position="24"/>
    </location>
</feature>
<dbReference type="AlphaFoldDB" id="A0A975EYK7"/>
<dbReference type="GO" id="GO:0005737">
    <property type="term" value="C:cytoplasm"/>
    <property type="evidence" value="ECO:0007669"/>
    <property type="project" value="TreeGrafter"/>
</dbReference>
<proteinExistence type="predicted"/>
<sequence>MKKFTAFFLSSLLAAFFLSAQSGAADDLWVTQSDIRLVPKDGSDFSSVTGYDLYIKKKSGIESVLLTETTKDPEGKKDNYAYRALEWNAVNGDEIRYLDGKVLDSKYARYSLVDSSASEYDDMGECFHIYIPANIVFGYPWSRNGSVKIGRGFFINIRTFEKKYADYTGRYFDNPFMFDLGRPVERQPEIKAPEAAAPEAISDTPKEISAGPVLTDAYNPVAAEKFKEISEELIYSAGPSTIIDDIMQPINSIAAGSTVDCVFAIDATGSMQDDIEKLRKEWIPRLLEDLKKFNRVRLGLILYRDYVDSWRYRNLPLRFFDFTDDLNVFLKNLNDFEIKGFEGGDIPEAVYEALYASIEFYRWRPAAVKKIILIGDAEPHPRPRGTGRYSKELIEELSVKKGISVNAIILPDDKASRGR</sequence>
<name>A0A975EYK7_9SPIR</name>
<dbReference type="RefSeq" id="WP_210117993.1">
    <property type="nucleotide sequence ID" value="NZ_CP054257.1"/>
</dbReference>
<reference evidence="3" key="2">
    <citation type="journal article" date="2021" name="Microbiol. Resour. Announc.">
        <title>Complete Genome Sequences of Three Human Oral Treponema parvum Isolates.</title>
        <authorList>
            <person name="Zeng H."/>
            <person name="Watt R.M."/>
        </authorList>
    </citation>
    <scope>NUCLEOTIDE SEQUENCE</scope>
    <source>
        <strain evidence="3">ATCC 700773</strain>
    </source>
</reference>
<evidence type="ECO:0000313" key="4">
    <source>
        <dbReference type="Proteomes" id="UP000671995"/>
    </source>
</evidence>
<dbReference type="InterPro" id="IPR002035">
    <property type="entry name" value="VWF_A"/>
</dbReference>
<gene>
    <name evidence="3" type="ORF">HRI96_02695</name>
</gene>
<evidence type="ECO:0000313" key="3">
    <source>
        <dbReference type="EMBL" id="QTQ11198.1"/>
    </source>
</evidence>
<dbReference type="PANTHER" id="PTHR47763:SF1">
    <property type="entry name" value="DUF659 DOMAIN-CONTAINING PROTEIN"/>
    <property type="match status" value="1"/>
</dbReference>
<keyword evidence="1" id="KW-0732">Signal</keyword>
<protein>
    <submittedName>
        <fullName evidence="3">VWA domain-containing protein</fullName>
    </submittedName>
</protein>
<accession>A0A975EYK7</accession>
<dbReference type="PROSITE" id="PS50234">
    <property type="entry name" value="VWFA"/>
    <property type="match status" value="1"/>
</dbReference>
<dbReference type="EMBL" id="CP054257">
    <property type="protein sequence ID" value="QTQ11198.1"/>
    <property type="molecule type" value="Genomic_DNA"/>
</dbReference>
<feature type="domain" description="VWFA" evidence="2">
    <location>
        <begin position="260"/>
        <end position="419"/>
    </location>
</feature>
<dbReference type="Gene3D" id="3.40.50.410">
    <property type="entry name" value="von Willebrand factor, type A domain"/>
    <property type="match status" value="1"/>
</dbReference>
<dbReference type="PANTHER" id="PTHR47763">
    <property type="entry name" value="ALPHA-PROTEIN KINASE VWKA"/>
    <property type="match status" value="1"/>
</dbReference>